<evidence type="ECO:0000256" key="2">
    <source>
        <dbReference type="ARBA" id="ARBA00021549"/>
    </source>
</evidence>
<comment type="similarity">
    <text evidence="9">Belongs to the GSP H family.</text>
</comment>
<keyword evidence="5" id="KW-0997">Cell inner membrane</keyword>
<comment type="subcellular location">
    <subcellularLocation>
        <location evidence="1">Cell inner membrane</location>
        <topology evidence="1">Single-pass membrane protein</topology>
    </subcellularLocation>
</comment>
<dbReference type="InterPro" id="IPR012902">
    <property type="entry name" value="N_methyl_site"/>
</dbReference>
<dbReference type="GO" id="GO:0015628">
    <property type="term" value="P:protein secretion by the type II secretion system"/>
    <property type="evidence" value="ECO:0007669"/>
    <property type="project" value="InterPro"/>
</dbReference>
<evidence type="ECO:0000256" key="3">
    <source>
        <dbReference type="ARBA" id="ARBA00022475"/>
    </source>
</evidence>
<accession>A0A370GEZ2</accession>
<keyword evidence="3" id="KW-1003">Cell membrane</keyword>
<proteinExistence type="inferred from homology"/>
<dbReference type="Pfam" id="PF12019">
    <property type="entry name" value="GspH"/>
    <property type="match status" value="1"/>
</dbReference>
<keyword evidence="4" id="KW-0488">Methylation</keyword>
<keyword evidence="7 11" id="KW-1133">Transmembrane helix</keyword>
<name>A0A370GEZ2_9COXI</name>
<evidence type="ECO:0000256" key="1">
    <source>
        <dbReference type="ARBA" id="ARBA00004377"/>
    </source>
</evidence>
<evidence type="ECO:0000256" key="9">
    <source>
        <dbReference type="ARBA" id="ARBA00025772"/>
    </source>
</evidence>
<dbReference type="NCBIfam" id="TIGR02532">
    <property type="entry name" value="IV_pilin_GFxxxE"/>
    <property type="match status" value="1"/>
</dbReference>
<dbReference type="RefSeq" id="WP_114834839.1">
    <property type="nucleotide sequence ID" value="NZ_LR699114.1"/>
</dbReference>
<keyword evidence="14" id="KW-1185">Reference proteome</keyword>
<evidence type="ECO:0000256" key="10">
    <source>
        <dbReference type="ARBA" id="ARBA00030775"/>
    </source>
</evidence>
<dbReference type="AlphaFoldDB" id="A0A370GEZ2"/>
<dbReference type="EMBL" id="QQAX01000017">
    <property type="protein sequence ID" value="RDI41840.1"/>
    <property type="molecule type" value="Genomic_DNA"/>
</dbReference>
<sequence>MMNLQRAFTFLELMITLALISIITALSMPLLRHFGEYDRAMSLQWRMLRMIQLARNEARIRGVSVVICHHRSSICPDGNMYRVAAYANEQSNPTILAMVQIREYQGALHWRLFPKYRNDFLFYPTGVMQSDNGTLWFCSTSHIAPVWAIVINKAGRARAISPDENDKIYGSDGKPLRCDET</sequence>
<feature type="transmembrane region" description="Helical" evidence="11">
    <location>
        <begin position="6"/>
        <end position="31"/>
    </location>
</feature>
<evidence type="ECO:0000256" key="11">
    <source>
        <dbReference type="SAM" id="Phobius"/>
    </source>
</evidence>
<evidence type="ECO:0000313" key="14">
    <source>
        <dbReference type="Proteomes" id="UP000254720"/>
    </source>
</evidence>
<dbReference type="OrthoDB" id="6120962at2"/>
<evidence type="ECO:0000256" key="4">
    <source>
        <dbReference type="ARBA" id="ARBA00022481"/>
    </source>
</evidence>
<keyword evidence="6 11" id="KW-0812">Transmembrane</keyword>
<evidence type="ECO:0000256" key="6">
    <source>
        <dbReference type="ARBA" id="ARBA00022692"/>
    </source>
</evidence>
<reference evidence="13 14" key="1">
    <citation type="submission" date="2018-07" db="EMBL/GenBank/DDBJ databases">
        <title>Genomic Encyclopedia of Type Strains, Phase IV (KMG-IV): sequencing the most valuable type-strain genomes for metagenomic binning, comparative biology and taxonomic classification.</title>
        <authorList>
            <person name="Goeker M."/>
        </authorList>
    </citation>
    <scope>NUCLEOTIDE SEQUENCE [LARGE SCALE GENOMIC DNA]</scope>
    <source>
        <strain evidence="13 14">DSM 16500</strain>
    </source>
</reference>
<evidence type="ECO:0000256" key="8">
    <source>
        <dbReference type="ARBA" id="ARBA00023136"/>
    </source>
</evidence>
<evidence type="ECO:0000256" key="7">
    <source>
        <dbReference type="ARBA" id="ARBA00022989"/>
    </source>
</evidence>
<comment type="caution">
    <text evidence="13">The sequence shown here is derived from an EMBL/GenBank/DDBJ whole genome shotgun (WGS) entry which is preliminary data.</text>
</comment>
<dbReference type="Proteomes" id="UP000254720">
    <property type="component" value="Unassembled WGS sequence"/>
</dbReference>
<dbReference type="GO" id="GO:0015627">
    <property type="term" value="C:type II protein secretion system complex"/>
    <property type="evidence" value="ECO:0007669"/>
    <property type="project" value="InterPro"/>
</dbReference>
<evidence type="ECO:0000256" key="5">
    <source>
        <dbReference type="ARBA" id="ARBA00022519"/>
    </source>
</evidence>
<feature type="domain" description="General secretion pathway GspH" evidence="12">
    <location>
        <begin position="47"/>
        <end position="155"/>
    </location>
</feature>
<protein>
    <recommendedName>
        <fullName evidence="2">Type II secretion system protein H</fullName>
    </recommendedName>
    <alternativeName>
        <fullName evidence="10">General secretion pathway protein H</fullName>
    </alternativeName>
</protein>
<dbReference type="InterPro" id="IPR045584">
    <property type="entry name" value="Pilin-like"/>
</dbReference>
<dbReference type="Pfam" id="PF07963">
    <property type="entry name" value="N_methyl"/>
    <property type="match status" value="1"/>
</dbReference>
<dbReference type="InterPro" id="IPR022346">
    <property type="entry name" value="T2SS_GspH"/>
</dbReference>
<evidence type="ECO:0000313" key="13">
    <source>
        <dbReference type="EMBL" id="RDI41840.1"/>
    </source>
</evidence>
<dbReference type="SUPFAM" id="SSF54523">
    <property type="entry name" value="Pili subunits"/>
    <property type="match status" value="1"/>
</dbReference>
<gene>
    <name evidence="13" type="ORF">C8D86_11757</name>
</gene>
<dbReference type="Gene3D" id="3.55.40.10">
    <property type="entry name" value="minor pseudopilin epsh domain"/>
    <property type="match status" value="1"/>
</dbReference>
<keyword evidence="8 11" id="KW-0472">Membrane</keyword>
<dbReference type="GO" id="GO:0005886">
    <property type="term" value="C:plasma membrane"/>
    <property type="evidence" value="ECO:0007669"/>
    <property type="project" value="UniProtKB-SubCell"/>
</dbReference>
<evidence type="ECO:0000259" key="12">
    <source>
        <dbReference type="Pfam" id="PF12019"/>
    </source>
</evidence>
<organism evidence="13 14">
    <name type="scientific">Aquicella lusitana</name>
    <dbReference type="NCBI Taxonomy" id="254246"/>
    <lineage>
        <taxon>Bacteria</taxon>
        <taxon>Pseudomonadati</taxon>
        <taxon>Pseudomonadota</taxon>
        <taxon>Gammaproteobacteria</taxon>
        <taxon>Legionellales</taxon>
        <taxon>Coxiellaceae</taxon>
        <taxon>Aquicella</taxon>
    </lineage>
</organism>